<reference evidence="2" key="1">
    <citation type="submission" date="2021-10" db="EMBL/GenBank/DDBJ databases">
        <title>De novo Genome Assembly of Clathrus columnatus (Basidiomycota, Fungi) Using Illumina and Nanopore Sequence Data.</title>
        <authorList>
            <person name="Ogiso-Tanaka E."/>
            <person name="Itagaki H."/>
            <person name="Hosoya T."/>
            <person name="Hosaka K."/>
        </authorList>
    </citation>
    <scope>NUCLEOTIDE SEQUENCE</scope>
    <source>
        <strain evidence="2">MO-923</strain>
    </source>
</reference>
<dbReference type="EMBL" id="BPWL01000010">
    <property type="protein sequence ID" value="GJJ15200.1"/>
    <property type="molecule type" value="Genomic_DNA"/>
</dbReference>
<comment type="caution">
    <text evidence="2">The sequence shown here is derived from an EMBL/GenBank/DDBJ whole genome shotgun (WGS) entry which is preliminary data.</text>
</comment>
<dbReference type="AlphaFoldDB" id="A0AAV5AQX7"/>
<name>A0AAV5AQX7_9AGAM</name>
<accession>A0AAV5AQX7</accession>
<organism evidence="2 3">
    <name type="scientific">Clathrus columnatus</name>
    <dbReference type="NCBI Taxonomy" id="1419009"/>
    <lineage>
        <taxon>Eukaryota</taxon>
        <taxon>Fungi</taxon>
        <taxon>Dikarya</taxon>
        <taxon>Basidiomycota</taxon>
        <taxon>Agaricomycotina</taxon>
        <taxon>Agaricomycetes</taxon>
        <taxon>Phallomycetidae</taxon>
        <taxon>Phallales</taxon>
        <taxon>Clathraceae</taxon>
        <taxon>Clathrus</taxon>
    </lineage>
</organism>
<sequence length="202" mass="23075">MSFFIEDLPDVYIPINDIDTSSFYHHPSSSLVSFDETSSSPPPPPTEDYPMHILWAPRLRTVELPDVEEDSFAPTLVEDPYYEVPYEDEFEEDLQPQVDEINEEAIHAFLLRLGRNQGYERSQRHGASTQSPYPTPPRESYPLSPRFTLSSSMVKEHEDVLKPHSQTINADGYGIVSSRLSPLPHVMVCAPITLYKLLPRWA</sequence>
<evidence type="ECO:0000256" key="1">
    <source>
        <dbReference type="SAM" id="MobiDB-lite"/>
    </source>
</evidence>
<evidence type="ECO:0000313" key="3">
    <source>
        <dbReference type="Proteomes" id="UP001050691"/>
    </source>
</evidence>
<gene>
    <name evidence="2" type="ORF">Clacol_009476</name>
</gene>
<evidence type="ECO:0000313" key="2">
    <source>
        <dbReference type="EMBL" id="GJJ15200.1"/>
    </source>
</evidence>
<keyword evidence="3" id="KW-1185">Reference proteome</keyword>
<dbReference type="Proteomes" id="UP001050691">
    <property type="component" value="Unassembled WGS sequence"/>
</dbReference>
<feature type="region of interest" description="Disordered" evidence="1">
    <location>
        <begin position="120"/>
        <end position="141"/>
    </location>
</feature>
<proteinExistence type="predicted"/>
<protein>
    <submittedName>
        <fullName evidence="2">Uncharacterized protein</fullName>
    </submittedName>
</protein>